<organism evidence="1 2">
    <name type="scientific">Jaapia argillacea MUCL 33604</name>
    <dbReference type="NCBI Taxonomy" id="933084"/>
    <lineage>
        <taxon>Eukaryota</taxon>
        <taxon>Fungi</taxon>
        <taxon>Dikarya</taxon>
        <taxon>Basidiomycota</taxon>
        <taxon>Agaricomycotina</taxon>
        <taxon>Agaricomycetes</taxon>
        <taxon>Agaricomycetidae</taxon>
        <taxon>Jaapiales</taxon>
        <taxon>Jaapiaceae</taxon>
        <taxon>Jaapia</taxon>
    </lineage>
</organism>
<dbReference type="PANTHER" id="PTHR43431">
    <property type="entry name" value="OXIDOREDUCTASE, SHORT CHAIN DEHYDROGENASE/REDUCTASE FAMILY (AFU_ORTHOLOGUE AFUA_5G14000)"/>
    <property type="match status" value="1"/>
</dbReference>
<reference evidence="2" key="1">
    <citation type="journal article" date="2014" name="Proc. Natl. Acad. Sci. U.S.A.">
        <title>Extensive sampling of basidiomycete genomes demonstrates inadequacy of the white-rot/brown-rot paradigm for wood decay fungi.</title>
        <authorList>
            <person name="Riley R."/>
            <person name="Salamov A.A."/>
            <person name="Brown D.W."/>
            <person name="Nagy L.G."/>
            <person name="Floudas D."/>
            <person name="Held B.W."/>
            <person name="Levasseur A."/>
            <person name="Lombard V."/>
            <person name="Morin E."/>
            <person name="Otillar R."/>
            <person name="Lindquist E.A."/>
            <person name="Sun H."/>
            <person name="LaButti K.M."/>
            <person name="Schmutz J."/>
            <person name="Jabbour D."/>
            <person name="Luo H."/>
            <person name="Baker S.E."/>
            <person name="Pisabarro A.G."/>
            <person name="Walton J.D."/>
            <person name="Blanchette R.A."/>
            <person name="Henrissat B."/>
            <person name="Martin F."/>
            <person name="Cullen D."/>
            <person name="Hibbett D.S."/>
            <person name="Grigoriev I.V."/>
        </authorList>
    </citation>
    <scope>NUCLEOTIDE SEQUENCE [LARGE SCALE GENOMIC DNA]</scope>
    <source>
        <strain evidence="2">MUCL 33604</strain>
    </source>
</reference>
<dbReference type="InParanoid" id="A0A067PCM8"/>
<dbReference type="InterPro" id="IPR036291">
    <property type="entry name" value="NAD(P)-bd_dom_sf"/>
</dbReference>
<dbReference type="STRING" id="933084.A0A067PCM8"/>
<gene>
    <name evidence="1" type="ORF">JAAARDRAFT_162618</name>
</gene>
<dbReference type="HOGENOM" id="CLU_010194_17_0_1"/>
<dbReference type="EMBL" id="KL197739">
    <property type="protein sequence ID" value="KDQ52494.1"/>
    <property type="molecule type" value="Genomic_DNA"/>
</dbReference>
<dbReference type="Pfam" id="PF00106">
    <property type="entry name" value="adh_short"/>
    <property type="match status" value="1"/>
</dbReference>
<name>A0A067PCM8_9AGAM</name>
<dbReference type="InterPro" id="IPR002347">
    <property type="entry name" value="SDR_fam"/>
</dbReference>
<dbReference type="PRINTS" id="PR00081">
    <property type="entry name" value="GDHRDH"/>
</dbReference>
<dbReference type="Proteomes" id="UP000027265">
    <property type="component" value="Unassembled WGS sequence"/>
</dbReference>
<dbReference type="PANTHER" id="PTHR43431:SF7">
    <property type="entry name" value="OXIDOREDUCTASE, SHORT CHAIN DEHYDROGENASE_REDUCTASE FAMILY (AFU_ORTHOLOGUE AFUA_5G14000)"/>
    <property type="match status" value="1"/>
</dbReference>
<keyword evidence="2" id="KW-1185">Reference proteome</keyword>
<sequence>MANRPILVVAGIGTGAGTGASTARIFSKAGYRVALIARDASSLQTFATSLNESGGDAHAFPISSYTHSSIHDAFTAIKQHWSGANGKAEIRVAVWNTASGVFKPFLSVTEEEIKNSADINIVGAFAFSREVILTFKENGLDAKGKRGTLLFTGATASIRGNVLTSSFAAGKSGLRALSQSLAKEFGKENIHVAHAIIDGIILTGRTKAPRDSDWAENEDVRLNADSIAEAYLYLVNQDRSAWTWELDLRPAHEKW</sequence>
<evidence type="ECO:0008006" key="3">
    <source>
        <dbReference type="Google" id="ProtNLM"/>
    </source>
</evidence>
<protein>
    <recommendedName>
        <fullName evidence="3">NAD-P-binding protein</fullName>
    </recommendedName>
</protein>
<accession>A0A067PCM8</accession>
<dbReference type="OrthoDB" id="5399006at2759"/>
<dbReference type="AlphaFoldDB" id="A0A067PCM8"/>
<evidence type="ECO:0000313" key="2">
    <source>
        <dbReference type="Proteomes" id="UP000027265"/>
    </source>
</evidence>
<proteinExistence type="predicted"/>
<evidence type="ECO:0000313" key="1">
    <source>
        <dbReference type="EMBL" id="KDQ52494.1"/>
    </source>
</evidence>
<dbReference type="Gene3D" id="3.40.50.720">
    <property type="entry name" value="NAD(P)-binding Rossmann-like Domain"/>
    <property type="match status" value="1"/>
</dbReference>
<dbReference type="SUPFAM" id="SSF51735">
    <property type="entry name" value="NAD(P)-binding Rossmann-fold domains"/>
    <property type="match status" value="1"/>
</dbReference>